<comment type="caution">
    <text evidence="14">Lacks conserved residue(s) required for the propagation of feature annotation.</text>
</comment>
<evidence type="ECO:0000256" key="14">
    <source>
        <dbReference type="HAMAP-Rule" id="MF_01588"/>
    </source>
</evidence>
<keyword evidence="10 14" id="KW-0520">NAD</keyword>
<dbReference type="Pfam" id="PF12826">
    <property type="entry name" value="HHH_2"/>
    <property type="match status" value="1"/>
</dbReference>
<evidence type="ECO:0000256" key="9">
    <source>
        <dbReference type="ARBA" id="ARBA00022842"/>
    </source>
</evidence>
<evidence type="ECO:0000256" key="10">
    <source>
        <dbReference type="ARBA" id="ARBA00023027"/>
    </source>
</evidence>
<dbReference type="InterPro" id="IPR001679">
    <property type="entry name" value="DNA_ligase"/>
</dbReference>
<dbReference type="GO" id="GO:0006281">
    <property type="term" value="P:DNA repair"/>
    <property type="evidence" value="ECO:0007669"/>
    <property type="project" value="UniProtKB-KW"/>
</dbReference>
<feature type="domain" description="BRCT" evidence="15">
    <location>
        <begin position="604"/>
        <end position="681"/>
    </location>
</feature>
<evidence type="ECO:0000256" key="12">
    <source>
        <dbReference type="ARBA" id="ARBA00034005"/>
    </source>
</evidence>
<dbReference type="PANTHER" id="PTHR23389">
    <property type="entry name" value="CHROMOSOME TRANSMISSION FIDELITY FACTOR 18"/>
    <property type="match status" value="1"/>
</dbReference>
<dbReference type="EC" id="6.5.1.2" evidence="2 14"/>
<comment type="catalytic activity">
    <reaction evidence="12 14">
        <text>NAD(+) + (deoxyribonucleotide)n-3'-hydroxyl + 5'-phospho-(deoxyribonucleotide)m = (deoxyribonucleotide)n+m + AMP + beta-nicotinamide D-nucleotide.</text>
        <dbReference type="EC" id="6.5.1.2"/>
    </reaction>
</comment>
<name>A0A2H0V4K0_9BACT</name>
<dbReference type="InterPro" id="IPR013840">
    <property type="entry name" value="DNAligase_N"/>
</dbReference>
<feature type="binding site" evidence="14">
    <location>
        <position position="323"/>
    </location>
    <ligand>
        <name>NAD(+)</name>
        <dbReference type="ChEBI" id="CHEBI:57540"/>
    </ligand>
</feature>
<dbReference type="GO" id="GO:0046872">
    <property type="term" value="F:metal ion binding"/>
    <property type="evidence" value="ECO:0007669"/>
    <property type="project" value="UniProtKB-KW"/>
</dbReference>
<dbReference type="FunFam" id="1.10.150.20:FF:000007">
    <property type="entry name" value="DNA ligase"/>
    <property type="match status" value="1"/>
</dbReference>
<comment type="cofactor">
    <cofactor evidence="14">
        <name>Mg(2+)</name>
        <dbReference type="ChEBI" id="CHEBI:18420"/>
    </cofactor>
    <cofactor evidence="14">
        <name>Mn(2+)</name>
        <dbReference type="ChEBI" id="CHEBI:29035"/>
    </cofactor>
</comment>
<proteinExistence type="inferred from homology"/>
<evidence type="ECO:0000256" key="4">
    <source>
        <dbReference type="ARBA" id="ARBA00022598"/>
    </source>
</evidence>
<dbReference type="InterPro" id="IPR004149">
    <property type="entry name" value="Znf_DNAligase_C4"/>
</dbReference>
<keyword evidence="4 14" id="KW-0436">Ligase</keyword>
<evidence type="ECO:0000256" key="7">
    <source>
        <dbReference type="ARBA" id="ARBA00022763"/>
    </source>
</evidence>
<evidence type="ECO:0000256" key="6">
    <source>
        <dbReference type="ARBA" id="ARBA00022723"/>
    </source>
</evidence>
<dbReference type="Gene3D" id="1.10.150.20">
    <property type="entry name" value="5' to 3' exonuclease, C-terminal subdomain"/>
    <property type="match status" value="2"/>
</dbReference>
<evidence type="ECO:0000256" key="1">
    <source>
        <dbReference type="ARBA" id="ARBA00004067"/>
    </source>
</evidence>
<dbReference type="GO" id="GO:0003911">
    <property type="term" value="F:DNA ligase (NAD+) activity"/>
    <property type="evidence" value="ECO:0007669"/>
    <property type="project" value="UniProtKB-UniRule"/>
</dbReference>
<dbReference type="EMBL" id="PFAP01000026">
    <property type="protein sequence ID" value="PIR93975.1"/>
    <property type="molecule type" value="Genomic_DNA"/>
</dbReference>
<dbReference type="Gene3D" id="6.20.10.30">
    <property type="match status" value="1"/>
</dbReference>
<feature type="binding site" evidence="14">
    <location>
        <begin position="94"/>
        <end position="95"/>
    </location>
    <ligand>
        <name>NAD(+)</name>
        <dbReference type="ChEBI" id="CHEBI:57540"/>
    </ligand>
</feature>
<dbReference type="FunFam" id="2.40.50.140:FF:000012">
    <property type="entry name" value="DNA ligase"/>
    <property type="match status" value="1"/>
</dbReference>
<comment type="function">
    <text evidence="1 14">DNA ligase that catalyzes the formation of phosphodiester linkages between 5'-phosphoryl and 3'-hydroxyl groups in double-stranded DNA using NAD as a coenzyme and as the energy source for the reaction. It is essential for DNA replication and repair of damaged DNA.</text>
</comment>
<evidence type="ECO:0000256" key="8">
    <source>
        <dbReference type="ARBA" id="ARBA00022833"/>
    </source>
</evidence>
<feature type="binding site" evidence="14">
    <location>
        <position position="420"/>
    </location>
    <ligand>
        <name>Zn(2+)</name>
        <dbReference type="ChEBI" id="CHEBI:29105"/>
    </ligand>
</feature>
<comment type="caution">
    <text evidence="16">The sequence shown here is derived from an EMBL/GenBank/DDBJ whole genome shotgun (WGS) entry which is preliminary data.</text>
</comment>
<dbReference type="CDD" id="cd17748">
    <property type="entry name" value="BRCT_DNA_ligase_like"/>
    <property type="match status" value="1"/>
</dbReference>
<feature type="binding site" evidence="14">
    <location>
        <position position="299"/>
    </location>
    <ligand>
        <name>NAD(+)</name>
        <dbReference type="ChEBI" id="CHEBI:57540"/>
    </ligand>
</feature>
<dbReference type="NCBIfam" id="TIGR00575">
    <property type="entry name" value="dnlj"/>
    <property type="match status" value="1"/>
</dbReference>
<evidence type="ECO:0000256" key="2">
    <source>
        <dbReference type="ARBA" id="ARBA00012722"/>
    </source>
</evidence>
<dbReference type="InterPro" id="IPR003583">
    <property type="entry name" value="Hlx-hairpin-Hlx_DNA-bd_motif"/>
</dbReference>
<dbReference type="PROSITE" id="PS01056">
    <property type="entry name" value="DNA_LIGASE_N2"/>
    <property type="match status" value="1"/>
</dbReference>
<dbReference type="InterPro" id="IPR004150">
    <property type="entry name" value="NAD_DNA_ligase_OB"/>
</dbReference>
<keyword evidence="8 14" id="KW-0862">Zinc</keyword>
<gene>
    <name evidence="14" type="primary">ligA</name>
    <name evidence="16" type="ORF">COT97_03685</name>
</gene>
<keyword evidence="11 14" id="KW-0234">DNA repair</keyword>
<feature type="binding site" evidence="14">
    <location>
        <position position="128"/>
    </location>
    <ligand>
        <name>NAD(+)</name>
        <dbReference type="ChEBI" id="CHEBI:57540"/>
    </ligand>
</feature>
<dbReference type="Gene3D" id="3.30.470.30">
    <property type="entry name" value="DNA ligase/mRNA capping enzyme"/>
    <property type="match status" value="1"/>
</dbReference>
<dbReference type="NCBIfam" id="NF005932">
    <property type="entry name" value="PRK07956.1"/>
    <property type="match status" value="1"/>
</dbReference>
<feature type="binding site" evidence="14">
    <location>
        <position position="417"/>
    </location>
    <ligand>
        <name>Zn(2+)</name>
        <dbReference type="ChEBI" id="CHEBI:29105"/>
    </ligand>
</feature>
<keyword evidence="14" id="KW-0464">Manganese</keyword>
<dbReference type="InterPro" id="IPR013839">
    <property type="entry name" value="DNAligase_adenylation"/>
</dbReference>
<keyword evidence="9 14" id="KW-0460">Magnesium</keyword>
<comment type="similarity">
    <text evidence="13 14">Belongs to the NAD-dependent DNA ligase family. LigA subfamily.</text>
</comment>
<dbReference type="GO" id="GO:0006260">
    <property type="term" value="P:DNA replication"/>
    <property type="evidence" value="ECO:0007669"/>
    <property type="project" value="UniProtKB-KW"/>
</dbReference>
<dbReference type="SUPFAM" id="SSF56091">
    <property type="entry name" value="DNA ligase/mRNA capping enzyme, catalytic domain"/>
    <property type="match status" value="1"/>
</dbReference>
<dbReference type="HAMAP" id="MF_01588">
    <property type="entry name" value="DNA_ligase_A"/>
    <property type="match status" value="1"/>
</dbReference>
<dbReference type="SUPFAM" id="SSF52113">
    <property type="entry name" value="BRCT domain"/>
    <property type="match status" value="1"/>
</dbReference>
<dbReference type="InterPro" id="IPR041663">
    <property type="entry name" value="DisA/LigA_HHH"/>
</dbReference>
<feature type="binding site" evidence="14">
    <location>
        <position position="435"/>
    </location>
    <ligand>
        <name>Zn(2+)</name>
        <dbReference type="ChEBI" id="CHEBI:29105"/>
    </ligand>
</feature>
<dbReference type="Gene3D" id="1.10.287.610">
    <property type="entry name" value="Helix hairpin bin"/>
    <property type="match status" value="1"/>
</dbReference>
<dbReference type="PANTHER" id="PTHR23389:SF9">
    <property type="entry name" value="DNA LIGASE"/>
    <property type="match status" value="1"/>
</dbReference>
<dbReference type="InterPro" id="IPR001357">
    <property type="entry name" value="BRCT_dom"/>
</dbReference>
<keyword evidence="6 14" id="KW-0479">Metal-binding</keyword>
<dbReference type="CDD" id="cd00114">
    <property type="entry name" value="LIGANc"/>
    <property type="match status" value="1"/>
</dbReference>
<sequence length="681" mass="77010">MSLTGRVGMLNMNKPEAKKRLEKLKDQLRETDYAYYVLDKPVMSDAARDALKNEVEQIEVQFPYLVTPDSPTQRLGGEVLKGFKKVKHEIKKYSLDDVFDFDSVREFDLRVKRMLKLPASEKIEYTCELKIDGLNMSFHYKKGIFDKAVTRGDGTFGEDVTAAAKTIRSLPLHLREDIDVEFGGEVYMPKKSFDRLNKKNEKLGKPLFANPRNAAAGTVRQLDPKVASERDLDVFCWSIYNGKEIKTQEEMLKTMQKLGLRIDENYKKVTGIEDAIKYCESWTDKRDKLPYEIDGVAIKVNSIDWQKKLGRAAKYVRWASAYKFPAEQTTTKVEDIQWQVGRTGALTPVAHLTPVLLAGSTVSRATLHNIDELERKDVRIGDTVIVHKAGDIIPEVINSLPKLRTGKEKKVNLPKECPICHSDVKRKEGQVALYCTNNKCFAKEREVLSHFVSKKGFNIDGFGVKIVEQLMTEGLITKFVDIFQLEIGDLEPLERFAEKSAENLIESIENSKRVPLSKLLFALGIRFVGEETAGLIAREFNARTIEDFIKKIQKSKLEDIIEIEGVGEKVAQSVFDYFQDEHNINQLLELEKNGVILQRVEGEQNKPGITGKNFVLTGSLGKFSRDEAKELLKIFGAKVSGSVSSKTDYVVAGDDPGSKYDKAKKLGVKIITENEFESLIK</sequence>
<dbReference type="PROSITE" id="PS50172">
    <property type="entry name" value="BRCT"/>
    <property type="match status" value="1"/>
</dbReference>
<dbReference type="SMART" id="SM00292">
    <property type="entry name" value="BRCT"/>
    <property type="match status" value="1"/>
</dbReference>
<dbReference type="GO" id="GO:0005829">
    <property type="term" value="C:cytosol"/>
    <property type="evidence" value="ECO:0007669"/>
    <property type="project" value="TreeGrafter"/>
</dbReference>
<dbReference type="SMART" id="SM00532">
    <property type="entry name" value="LIGANc"/>
    <property type="match status" value="1"/>
</dbReference>
<keyword evidence="5 14" id="KW-0235">DNA replication</keyword>
<evidence type="ECO:0000313" key="16">
    <source>
        <dbReference type="EMBL" id="PIR93975.1"/>
    </source>
</evidence>
<dbReference type="Pfam" id="PF01653">
    <property type="entry name" value="DNA_ligase_aden"/>
    <property type="match status" value="1"/>
</dbReference>
<dbReference type="InterPro" id="IPR036420">
    <property type="entry name" value="BRCT_dom_sf"/>
</dbReference>
<dbReference type="SUPFAM" id="SSF47781">
    <property type="entry name" value="RuvA domain 2-like"/>
    <property type="match status" value="1"/>
</dbReference>
<reference evidence="17" key="1">
    <citation type="submission" date="2017-09" db="EMBL/GenBank/DDBJ databases">
        <title>Depth-based differentiation of microbial function through sediment-hosted aquifers and enrichment of novel symbionts in the deep terrestrial subsurface.</title>
        <authorList>
            <person name="Probst A.J."/>
            <person name="Ladd B."/>
            <person name="Jarett J.K."/>
            <person name="Geller-Mcgrath D.E."/>
            <person name="Sieber C.M.K."/>
            <person name="Emerson J.B."/>
            <person name="Anantharaman K."/>
            <person name="Thomas B.C."/>
            <person name="Malmstrom R."/>
            <person name="Stieglmeier M."/>
            <person name="Klingl A."/>
            <person name="Woyke T."/>
            <person name="Ryan C.M."/>
            <person name="Banfield J.F."/>
        </authorList>
    </citation>
    <scope>NUCLEOTIDE SEQUENCE [LARGE SCALE GENOMIC DNA]</scope>
</reference>
<dbReference type="InterPro" id="IPR010994">
    <property type="entry name" value="RuvA_2-like"/>
</dbReference>
<accession>A0A2H0V4K0</accession>
<dbReference type="InterPro" id="IPR012340">
    <property type="entry name" value="NA-bd_OB-fold"/>
</dbReference>
<dbReference type="Pfam" id="PF00533">
    <property type="entry name" value="BRCT"/>
    <property type="match status" value="1"/>
</dbReference>
<evidence type="ECO:0000256" key="11">
    <source>
        <dbReference type="ARBA" id="ARBA00023204"/>
    </source>
</evidence>
<organism evidence="16 17">
    <name type="scientific">Candidatus Falkowbacteria bacterium CG10_big_fil_rev_8_21_14_0_10_39_11</name>
    <dbReference type="NCBI Taxonomy" id="1974565"/>
    <lineage>
        <taxon>Bacteria</taxon>
        <taxon>Candidatus Falkowiibacteriota</taxon>
    </lineage>
</organism>
<evidence type="ECO:0000256" key="5">
    <source>
        <dbReference type="ARBA" id="ARBA00022705"/>
    </source>
</evidence>
<dbReference type="SUPFAM" id="SSF50249">
    <property type="entry name" value="Nucleic acid-binding proteins"/>
    <property type="match status" value="1"/>
</dbReference>
<dbReference type="AlphaFoldDB" id="A0A2H0V4K0"/>
<dbReference type="PIRSF" id="PIRSF001604">
    <property type="entry name" value="LigA"/>
    <property type="match status" value="1"/>
</dbReference>
<evidence type="ECO:0000259" key="15">
    <source>
        <dbReference type="PROSITE" id="PS50172"/>
    </source>
</evidence>
<dbReference type="GO" id="GO:0003677">
    <property type="term" value="F:DNA binding"/>
    <property type="evidence" value="ECO:0007669"/>
    <property type="project" value="InterPro"/>
</dbReference>
<dbReference type="Gene3D" id="2.40.50.140">
    <property type="entry name" value="Nucleic acid-binding proteins"/>
    <property type="match status" value="1"/>
</dbReference>
<dbReference type="Pfam" id="PF03119">
    <property type="entry name" value="DNA_ligase_ZBD"/>
    <property type="match status" value="1"/>
</dbReference>
<evidence type="ECO:0000313" key="17">
    <source>
        <dbReference type="Proteomes" id="UP000229901"/>
    </source>
</evidence>
<dbReference type="InterPro" id="IPR033136">
    <property type="entry name" value="DNA_ligase_CS"/>
</dbReference>
<feature type="binding site" evidence="14">
    <location>
        <position position="151"/>
    </location>
    <ligand>
        <name>NAD(+)</name>
        <dbReference type="ChEBI" id="CHEBI:57540"/>
    </ligand>
</feature>
<feature type="active site" description="N6-AMP-lysine intermediate" evidence="14">
    <location>
        <position position="130"/>
    </location>
</feature>
<dbReference type="Gene3D" id="3.40.50.10190">
    <property type="entry name" value="BRCT domain"/>
    <property type="match status" value="1"/>
</dbReference>
<dbReference type="Proteomes" id="UP000229901">
    <property type="component" value="Unassembled WGS sequence"/>
</dbReference>
<dbReference type="SMART" id="SM00278">
    <property type="entry name" value="HhH1"/>
    <property type="match status" value="2"/>
</dbReference>
<dbReference type="Pfam" id="PF03120">
    <property type="entry name" value="OB_DNA_ligase"/>
    <property type="match status" value="1"/>
</dbReference>
<keyword evidence="7 14" id="KW-0227">DNA damage</keyword>
<protein>
    <recommendedName>
        <fullName evidence="3 14">DNA ligase</fullName>
        <ecNumber evidence="2 14">6.5.1.2</ecNumber>
    </recommendedName>
    <alternativeName>
        <fullName evidence="14">Polydeoxyribonucleotide synthase [NAD(+)]</fullName>
    </alternativeName>
</protein>
<feature type="binding site" evidence="14">
    <location>
        <position position="440"/>
    </location>
    <ligand>
        <name>Zn(2+)</name>
        <dbReference type="ChEBI" id="CHEBI:29105"/>
    </ligand>
</feature>
<evidence type="ECO:0000256" key="13">
    <source>
        <dbReference type="ARBA" id="ARBA00060881"/>
    </source>
</evidence>
<evidence type="ECO:0000256" key="3">
    <source>
        <dbReference type="ARBA" id="ARBA00013308"/>
    </source>
</evidence>
<feature type="binding site" evidence="14">
    <location>
        <position position="185"/>
    </location>
    <ligand>
        <name>NAD(+)</name>
        <dbReference type="ChEBI" id="CHEBI:57540"/>
    </ligand>
</feature>